<accession>A0AAW2C1H3</accession>
<evidence type="ECO:0000313" key="2">
    <source>
        <dbReference type="Proteomes" id="UP001459277"/>
    </source>
</evidence>
<name>A0AAW2C1H3_9ROSI</name>
<dbReference type="AlphaFoldDB" id="A0AAW2C1H3"/>
<gene>
    <name evidence="1" type="ORF">SO802_026481</name>
</gene>
<organism evidence="1 2">
    <name type="scientific">Lithocarpus litseifolius</name>
    <dbReference type="NCBI Taxonomy" id="425828"/>
    <lineage>
        <taxon>Eukaryota</taxon>
        <taxon>Viridiplantae</taxon>
        <taxon>Streptophyta</taxon>
        <taxon>Embryophyta</taxon>
        <taxon>Tracheophyta</taxon>
        <taxon>Spermatophyta</taxon>
        <taxon>Magnoliopsida</taxon>
        <taxon>eudicotyledons</taxon>
        <taxon>Gunneridae</taxon>
        <taxon>Pentapetalae</taxon>
        <taxon>rosids</taxon>
        <taxon>fabids</taxon>
        <taxon>Fagales</taxon>
        <taxon>Fagaceae</taxon>
        <taxon>Lithocarpus</taxon>
    </lineage>
</organism>
<dbReference type="EMBL" id="JAZDWU010000009">
    <property type="protein sequence ID" value="KAK9991496.1"/>
    <property type="molecule type" value="Genomic_DNA"/>
</dbReference>
<dbReference type="PANTHER" id="PTHR34222">
    <property type="entry name" value="GAG_PRE-INTEGRS DOMAIN-CONTAINING PROTEIN"/>
    <property type="match status" value="1"/>
</dbReference>
<comment type="caution">
    <text evidence="1">The sequence shown here is derived from an EMBL/GenBank/DDBJ whole genome shotgun (WGS) entry which is preliminary data.</text>
</comment>
<dbReference type="PANTHER" id="PTHR34222:SF100">
    <property type="entry name" value="CCHC-TYPE DOMAIN-CONTAINING PROTEIN"/>
    <property type="match status" value="1"/>
</dbReference>
<dbReference type="Proteomes" id="UP001459277">
    <property type="component" value="Unassembled WGS sequence"/>
</dbReference>
<evidence type="ECO:0000313" key="1">
    <source>
        <dbReference type="EMBL" id="KAK9991496.1"/>
    </source>
</evidence>
<protein>
    <submittedName>
        <fullName evidence="1">Uncharacterized protein</fullName>
    </submittedName>
</protein>
<reference evidence="1 2" key="1">
    <citation type="submission" date="2024-01" db="EMBL/GenBank/DDBJ databases">
        <title>A telomere-to-telomere, gap-free genome of sweet tea (Lithocarpus litseifolius).</title>
        <authorList>
            <person name="Zhou J."/>
        </authorList>
    </citation>
    <scope>NUCLEOTIDE SEQUENCE [LARGE SCALE GENOMIC DNA]</scope>
    <source>
        <strain evidence="1">Zhou-2022a</strain>
        <tissue evidence="1">Leaf</tissue>
    </source>
</reference>
<sequence>MGETDDAYAICFEDWDGSNHQIITWLCNTSTPSVHKASGGYNTSKEVWVMLASRYSGSDGAREHNLMVTLYQLRQQPGERVIAFHCCICFLYDRLTTSKPIIKTPSEAKVISAHHERVQLHQFLMGIYHEFESVCSQLLHLTPLPSVNKMVNELGCEDVCLLSPHSSHIPLPTIVVTPVSITTIDTSFTMPHGPPQSKKNDNKRFNKNNVICKFYKAKGHTMEQCRIRAHIL</sequence>
<proteinExistence type="predicted"/>
<keyword evidence="2" id="KW-1185">Reference proteome</keyword>